<name>A0ABD6CE52_9EURY</name>
<feature type="transmembrane region" description="Helical" evidence="1">
    <location>
        <begin position="20"/>
        <end position="40"/>
    </location>
</feature>
<dbReference type="AlphaFoldDB" id="A0ABD6CE52"/>
<feature type="transmembrane region" description="Helical" evidence="1">
    <location>
        <begin position="124"/>
        <end position="143"/>
    </location>
</feature>
<evidence type="ECO:0000313" key="2">
    <source>
        <dbReference type="EMBL" id="MFD1588493.1"/>
    </source>
</evidence>
<keyword evidence="1" id="KW-0472">Membrane</keyword>
<protein>
    <recommendedName>
        <fullName evidence="4">DUF2975 domain-containing protein</fullName>
    </recommendedName>
</protein>
<dbReference type="EMBL" id="JBHUDJ010000013">
    <property type="protein sequence ID" value="MFD1588493.1"/>
    <property type="molecule type" value="Genomic_DNA"/>
</dbReference>
<evidence type="ECO:0000256" key="1">
    <source>
        <dbReference type="SAM" id="Phobius"/>
    </source>
</evidence>
<gene>
    <name evidence="2" type="ORF">ACFR9U_16055</name>
</gene>
<evidence type="ECO:0008006" key="4">
    <source>
        <dbReference type="Google" id="ProtNLM"/>
    </source>
</evidence>
<organism evidence="2 3">
    <name type="scientific">Halorientalis brevis</name>
    <dbReference type="NCBI Taxonomy" id="1126241"/>
    <lineage>
        <taxon>Archaea</taxon>
        <taxon>Methanobacteriati</taxon>
        <taxon>Methanobacteriota</taxon>
        <taxon>Stenosarchaea group</taxon>
        <taxon>Halobacteria</taxon>
        <taxon>Halobacteriales</taxon>
        <taxon>Haloarculaceae</taxon>
        <taxon>Halorientalis</taxon>
    </lineage>
</organism>
<feature type="transmembrane region" description="Helical" evidence="1">
    <location>
        <begin position="52"/>
        <end position="74"/>
    </location>
</feature>
<reference evidence="2 3" key="1">
    <citation type="journal article" date="2019" name="Int. J. Syst. Evol. Microbiol.">
        <title>The Global Catalogue of Microorganisms (GCM) 10K type strain sequencing project: providing services to taxonomists for standard genome sequencing and annotation.</title>
        <authorList>
            <consortium name="The Broad Institute Genomics Platform"/>
            <consortium name="The Broad Institute Genome Sequencing Center for Infectious Disease"/>
            <person name="Wu L."/>
            <person name="Ma J."/>
        </authorList>
    </citation>
    <scope>NUCLEOTIDE SEQUENCE [LARGE SCALE GENOMIC DNA]</scope>
    <source>
        <strain evidence="2 3">CGMCC 1.12125</strain>
    </source>
</reference>
<comment type="caution">
    <text evidence="2">The sequence shown here is derived from an EMBL/GenBank/DDBJ whole genome shotgun (WGS) entry which is preliminary data.</text>
</comment>
<feature type="transmembrane region" description="Helical" evidence="1">
    <location>
        <begin position="94"/>
        <end position="112"/>
    </location>
</feature>
<sequence length="163" mass="18083">MLKGHILYVLDNDRPVHPPIGGYLLILVWLALAVTNLDVAMETAANGDLIEATVLLLFGMPMFVFLIIRTFTWIDEVWANRSRPANLNGTLHKLRKLSIGVVPVFAIIDIFVFDQPLLTEIKLISVYLSGCAMLSFCLSLYAMTAKDAVSNSKETLQNAFSRG</sequence>
<dbReference type="Proteomes" id="UP001597119">
    <property type="component" value="Unassembled WGS sequence"/>
</dbReference>
<keyword evidence="1" id="KW-0812">Transmembrane</keyword>
<keyword evidence="1" id="KW-1133">Transmembrane helix</keyword>
<evidence type="ECO:0000313" key="3">
    <source>
        <dbReference type="Proteomes" id="UP001597119"/>
    </source>
</evidence>
<dbReference type="RefSeq" id="WP_247381954.1">
    <property type="nucleotide sequence ID" value="NZ_JALLGV010000013.1"/>
</dbReference>
<accession>A0ABD6CE52</accession>
<keyword evidence="3" id="KW-1185">Reference proteome</keyword>
<proteinExistence type="predicted"/>